<dbReference type="Proteomes" id="UP000006415">
    <property type="component" value="Unassembled WGS sequence"/>
</dbReference>
<dbReference type="HOGENOM" id="CLU_137928_0_0_11"/>
<sequence length="144" mass="16108">MVTEIALKRVYDDADDADGFRILVDRLWPRGISKDKARVDLWLKDIAPTNELRKSWGHDPDTFDDFTARYRAQLEANTSAVGELIDTIREQSSRAVPRITFVYGAKSPVYNQACVLRDYLFAPASASSQLNRLEAAGITGISEA</sequence>
<dbReference type="STRING" id="857290.HMPREF9156_01020"/>
<evidence type="ECO:0008006" key="3">
    <source>
        <dbReference type="Google" id="ProtNLM"/>
    </source>
</evidence>
<dbReference type="EMBL" id="AGZS01000006">
    <property type="protein sequence ID" value="EJD64525.1"/>
    <property type="molecule type" value="Genomic_DNA"/>
</dbReference>
<dbReference type="RefSeq" id="WP_007148084.1">
    <property type="nucleotide sequence ID" value="NZ_AKCI01000001.1"/>
</dbReference>
<comment type="caution">
    <text evidence="1">The sequence shown here is derived from an EMBL/GenBank/DDBJ whole genome shotgun (WGS) entry which is preliminary data.</text>
</comment>
<accession>J0D3M9</accession>
<dbReference type="eggNOG" id="COG3189">
    <property type="taxonomic scope" value="Bacteria"/>
</dbReference>
<dbReference type="PANTHER" id="PTHR36849">
    <property type="entry name" value="CYTOPLASMIC PROTEIN-RELATED"/>
    <property type="match status" value="1"/>
</dbReference>
<dbReference type="OrthoDB" id="9790745at2"/>
<dbReference type="InterPro" id="IPR052552">
    <property type="entry name" value="YeaO-like"/>
</dbReference>
<gene>
    <name evidence="1" type="ORF">HMPREF9156_01020</name>
</gene>
<organism evidence="1 2">
    <name type="scientific">Scardovia wiggsiae F0424</name>
    <dbReference type="NCBI Taxonomy" id="857290"/>
    <lineage>
        <taxon>Bacteria</taxon>
        <taxon>Bacillati</taxon>
        <taxon>Actinomycetota</taxon>
        <taxon>Actinomycetes</taxon>
        <taxon>Bifidobacteriales</taxon>
        <taxon>Bifidobacteriaceae</taxon>
        <taxon>Scardovia</taxon>
    </lineage>
</organism>
<reference evidence="1 2" key="1">
    <citation type="submission" date="2012-01" db="EMBL/GenBank/DDBJ databases">
        <title>The Genome Sequence of Scardovia wiggsiae F0424.</title>
        <authorList>
            <consortium name="The Broad Institute Genome Sequencing Platform"/>
            <person name="Earl A."/>
            <person name="Ward D."/>
            <person name="Feldgarden M."/>
            <person name="Gevers D."/>
            <person name="Izard J."/>
            <person name="Ganesan A."/>
            <person name="Baranova O.V."/>
            <person name="Blanton J.M."/>
            <person name="Tanner A.C."/>
            <person name="Mathney J."/>
            <person name="Dewhirst F.E."/>
            <person name="Young S.K."/>
            <person name="Zeng Q."/>
            <person name="Gargeya S."/>
            <person name="Fitzgerald M."/>
            <person name="Haas B."/>
            <person name="Abouelleil A."/>
            <person name="Alvarado L."/>
            <person name="Arachchi H.M."/>
            <person name="Berlin A."/>
            <person name="Chapman S.B."/>
            <person name="Gearin G."/>
            <person name="Goldberg J."/>
            <person name="Griggs A."/>
            <person name="Gujja S."/>
            <person name="Hansen M."/>
            <person name="Heiman D."/>
            <person name="Howarth C."/>
            <person name="Larimer J."/>
            <person name="Lui A."/>
            <person name="MacDonald P.J.P."/>
            <person name="McCowen C."/>
            <person name="Montmayeur A."/>
            <person name="Murphy C."/>
            <person name="Neiman D."/>
            <person name="Pearson M."/>
            <person name="Priest M."/>
            <person name="Roberts A."/>
            <person name="Saif S."/>
            <person name="Shea T."/>
            <person name="Sisk P."/>
            <person name="Stolte C."/>
            <person name="Sykes S."/>
            <person name="Wortman J."/>
            <person name="Nusbaum C."/>
            <person name="Birren B."/>
        </authorList>
    </citation>
    <scope>NUCLEOTIDE SEQUENCE [LARGE SCALE GENOMIC DNA]</scope>
    <source>
        <strain evidence="1 2">F0424</strain>
    </source>
</reference>
<dbReference type="Pfam" id="PF22752">
    <property type="entry name" value="DUF488-N3i"/>
    <property type="match status" value="1"/>
</dbReference>
<dbReference type="PANTHER" id="PTHR36849:SF1">
    <property type="entry name" value="CYTOPLASMIC PROTEIN"/>
    <property type="match status" value="1"/>
</dbReference>
<evidence type="ECO:0000313" key="1">
    <source>
        <dbReference type="EMBL" id="EJD64525.1"/>
    </source>
</evidence>
<protein>
    <recommendedName>
        <fullName evidence="3">DUF488 family protein</fullName>
    </recommendedName>
</protein>
<keyword evidence="2" id="KW-1185">Reference proteome</keyword>
<name>J0D3M9_9BIFI</name>
<proteinExistence type="predicted"/>
<dbReference type="AlphaFoldDB" id="J0D3M9"/>
<evidence type="ECO:0000313" key="2">
    <source>
        <dbReference type="Proteomes" id="UP000006415"/>
    </source>
</evidence>